<accession>A0ABP8C803</accession>
<comment type="caution">
    <text evidence="1">The sequence shown here is derived from an EMBL/GenBank/DDBJ whole genome shotgun (WGS) entry which is preliminary data.</text>
</comment>
<name>A0ABP8C803_9ACTN</name>
<dbReference type="EMBL" id="BAABAS010000012">
    <property type="protein sequence ID" value="GAA4235227.1"/>
    <property type="molecule type" value="Genomic_DNA"/>
</dbReference>
<sequence>MLVEDLFPDSLDPGALVRAGGEFLLEESIDHLVQGAELGRFTDEGSATERRP</sequence>
<reference evidence="2" key="1">
    <citation type="journal article" date="2019" name="Int. J. Syst. Evol. Microbiol.">
        <title>The Global Catalogue of Microorganisms (GCM) 10K type strain sequencing project: providing services to taxonomists for standard genome sequencing and annotation.</title>
        <authorList>
            <consortium name="The Broad Institute Genomics Platform"/>
            <consortium name="The Broad Institute Genome Sequencing Center for Infectious Disease"/>
            <person name="Wu L."/>
            <person name="Ma J."/>
        </authorList>
    </citation>
    <scope>NUCLEOTIDE SEQUENCE [LARGE SCALE GENOMIC DNA]</scope>
    <source>
        <strain evidence="2">JCM 17440</strain>
    </source>
</reference>
<dbReference type="Proteomes" id="UP001501710">
    <property type="component" value="Unassembled WGS sequence"/>
</dbReference>
<evidence type="ECO:0000313" key="2">
    <source>
        <dbReference type="Proteomes" id="UP001501710"/>
    </source>
</evidence>
<protein>
    <submittedName>
        <fullName evidence="1">Uncharacterized protein</fullName>
    </submittedName>
</protein>
<keyword evidence="2" id="KW-1185">Reference proteome</keyword>
<organism evidence="1 2">
    <name type="scientific">Actinomadura meridiana</name>
    <dbReference type="NCBI Taxonomy" id="559626"/>
    <lineage>
        <taxon>Bacteria</taxon>
        <taxon>Bacillati</taxon>
        <taxon>Actinomycetota</taxon>
        <taxon>Actinomycetes</taxon>
        <taxon>Streptosporangiales</taxon>
        <taxon>Thermomonosporaceae</taxon>
        <taxon>Actinomadura</taxon>
    </lineage>
</organism>
<gene>
    <name evidence="1" type="ORF">GCM10022254_42030</name>
</gene>
<evidence type="ECO:0000313" key="1">
    <source>
        <dbReference type="EMBL" id="GAA4235227.1"/>
    </source>
</evidence>
<proteinExistence type="predicted"/>